<sequence>MKPCCWLPCRVRARRAPRQAAPELPVFLAAARAGRRPDLSGGEPELNKLTVTLLSALASTSVLAGPNDVLHLYNWSGSLSDATIKRFEKSCDCRVVQDFYGDNEEMLAKLSAGAKGYDVVFPSSFVIQPMVKQKLLQPLNKQLIPNLRNVDPAYLNQSYDPGNRYEVPTVLSLTSVGYNDVRLKKLGVDPTSWSVIFDPKVLARIKGKVTVLDSPREVFSAAMFYLGKDPNKATEADYRAAKDVIARAKPYWAAFSNASYLKELAVGNIWVALGYSTEFHQAAEDAKAARRPFKVAMSAQREGNELGVDTMAILASAKRPDLAHKFINFMLDGKNAAELTNLNGATNPVKTAEPFFRADLKANPVVNPTPQTVAKWTVLREQTPKERRLMNRLWTQVKAGH</sequence>
<proteinExistence type="inferred from homology"/>
<dbReference type="Proteomes" id="UP000482578">
    <property type="component" value="Unassembled WGS sequence"/>
</dbReference>
<name>A0A6B2KP54_9NEIS</name>
<keyword evidence="7" id="KW-1185">Reference proteome</keyword>
<dbReference type="PRINTS" id="PR00909">
    <property type="entry name" value="SPERMDNBNDNG"/>
</dbReference>
<dbReference type="GO" id="GO:0019808">
    <property type="term" value="F:polyamine binding"/>
    <property type="evidence" value="ECO:0007669"/>
    <property type="project" value="InterPro"/>
</dbReference>
<evidence type="ECO:0000256" key="4">
    <source>
        <dbReference type="ARBA" id="ARBA00022764"/>
    </source>
</evidence>
<organism evidence="6 7">
    <name type="scientific">Crenobacter caeni</name>
    <dbReference type="NCBI Taxonomy" id="2705474"/>
    <lineage>
        <taxon>Bacteria</taxon>
        <taxon>Pseudomonadati</taxon>
        <taxon>Pseudomonadota</taxon>
        <taxon>Betaproteobacteria</taxon>
        <taxon>Neisseriales</taxon>
        <taxon>Neisseriaceae</taxon>
        <taxon>Crenobacter</taxon>
    </lineage>
</organism>
<evidence type="ECO:0000256" key="5">
    <source>
        <dbReference type="PIRNR" id="PIRNR019574"/>
    </source>
</evidence>
<comment type="caution">
    <text evidence="6">The sequence shown here is derived from an EMBL/GenBank/DDBJ whole genome shotgun (WGS) entry which is preliminary data.</text>
</comment>
<evidence type="ECO:0000256" key="1">
    <source>
        <dbReference type="ARBA" id="ARBA00004418"/>
    </source>
</evidence>
<dbReference type="PIRSF" id="PIRSF019574">
    <property type="entry name" value="Periplasmic_polyamine_BP"/>
    <property type="match status" value="1"/>
</dbReference>
<protein>
    <recommendedName>
        <fullName evidence="5">Putrescine-binding periplasmic protein</fullName>
    </recommendedName>
</protein>
<evidence type="ECO:0000313" key="6">
    <source>
        <dbReference type="EMBL" id="NDV11975.1"/>
    </source>
</evidence>
<dbReference type="Gene3D" id="3.40.190.10">
    <property type="entry name" value="Periplasmic binding protein-like II"/>
    <property type="match status" value="2"/>
</dbReference>
<dbReference type="EMBL" id="JAAGAA010000003">
    <property type="protein sequence ID" value="NDV11975.1"/>
    <property type="molecule type" value="Genomic_DNA"/>
</dbReference>
<dbReference type="SUPFAM" id="SSF53850">
    <property type="entry name" value="Periplasmic binding protein-like II"/>
    <property type="match status" value="1"/>
</dbReference>
<dbReference type="GO" id="GO:0015846">
    <property type="term" value="P:polyamine transport"/>
    <property type="evidence" value="ECO:0007669"/>
    <property type="project" value="InterPro"/>
</dbReference>
<dbReference type="AlphaFoldDB" id="A0A6B2KP54"/>
<dbReference type="CDD" id="cd13590">
    <property type="entry name" value="PBP2_PotD_PotF_like"/>
    <property type="match status" value="1"/>
</dbReference>
<dbReference type="InterPro" id="IPR001188">
    <property type="entry name" value="Sperm_putr-bd"/>
</dbReference>
<comment type="function">
    <text evidence="5">Required for the activity of the bacterial periplasmic transport system of putrescine.</text>
</comment>
<dbReference type="Pfam" id="PF13416">
    <property type="entry name" value="SBP_bac_8"/>
    <property type="match status" value="1"/>
</dbReference>
<gene>
    <name evidence="6" type="ORF">GZH52_04080</name>
</gene>
<keyword evidence="4 5" id="KW-0574">Periplasm</keyword>
<keyword evidence="3" id="KW-0732">Signal</keyword>
<evidence type="ECO:0000256" key="2">
    <source>
        <dbReference type="ARBA" id="ARBA00022448"/>
    </source>
</evidence>
<dbReference type="InterPro" id="IPR006059">
    <property type="entry name" value="SBP"/>
</dbReference>
<accession>A0A6B2KP54</accession>
<dbReference type="GO" id="GO:0042597">
    <property type="term" value="C:periplasmic space"/>
    <property type="evidence" value="ECO:0007669"/>
    <property type="project" value="UniProtKB-SubCell"/>
</dbReference>
<comment type="subcellular location">
    <subcellularLocation>
        <location evidence="1 5">Periplasm</location>
    </subcellularLocation>
</comment>
<dbReference type="PANTHER" id="PTHR30222:SF17">
    <property type="entry name" value="SPERMIDINE_PUTRESCINE-BINDING PERIPLASMIC PROTEIN"/>
    <property type="match status" value="1"/>
</dbReference>
<evidence type="ECO:0000313" key="7">
    <source>
        <dbReference type="Proteomes" id="UP000482578"/>
    </source>
</evidence>
<comment type="similarity">
    <text evidence="5">Belongs to the bacterial solute-binding protein PotD/PotF family.</text>
</comment>
<evidence type="ECO:0000256" key="3">
    <source>
        <dbReference type="ARBA" id="ARBA00022729"/>
    </source>
</evidence>
<reference evidence="6 7" key="1">
    <citation type="submission" date="2020-02" db="EMBL/GenBank/DDBJ databases">
        <authorList>
            <person name="Yang Z."/>
        </authorList>
    </citation>
    <scope>NUCLEOTIDE SEQUENCE [LARGE SCALE GENOMIC DNA]</scope>
    <source>
        <strain evidence="6 7">HX-7-9</strain>
    </source>
</reference>
<keyword evidence="2 5" id="KW-0813">Transport</keyword>
<dbReference type="PANTHER" id="PTHR30222">
    <property type="entry name" value="SPERMIDINE/PUTRESCINE-BINDING PERIPLASMIC PROTEIN"/>
    <property type="match status" value="1"/>
</dbReference>